<protein>
    <submittedName>
        <fullName evidence="2">Na-translocating system protein MpsC family protein</fullName>
    </submittedName>
</protein>
<dbReference type="Proteomes" id="UP001341444">
    <property type="component" value="Unassembled WGS sequence"/>
</dbReference>
<evidence type="ECO:0000313" key="3">
    <source>
        <dbReference type="Proteomes" id="UP001341444"/>
    </source>
</evidence>
<evidence type="ECO:0000259" key="1">
    <source>
        <dbReference type="Pfam" id="PF10057"/>
    </source>
</evidence>
<accession>A0ABU6MQQ1</accession>
<dbReference type="Pfam" id="PF10057">
    <property type="entry name" value="MpsC"/>
    <property type="match status" value="2"/>
</dbReference>
<feature type="domain" description="Na+-translocating membrane potential-generating system MpsC" evidence="1">
    <location>
        <begin position="137"/>
        <end position="226"/>
    </location>
</feature>
<feature type="domain" description="Na+-translocating membrane potential-generating system MpsC" evidence="1">
    <location>
        <begin position="5"/>
        <end position="105"/>
    </location>
</feature>
<name>A0ABU6MQQ1_9BACI</name>
<proteinExistence type="predicted"/>
<dbReference type="EMBL" id="JARMAB010000045">
    <property type="protein sequence ID" value="MED1205963.1"/>
    <property type="molecule type" value="Genomic_DNA"/>
</dbReference>
<gene>
    <name evidence="2" type="ORF">P4T90_23305</name>
</gene>
<dbReference type="RefSeq" id="WP_066271482.1">
    <property type="nucleotide sequence ID" value="NZ_JARMAB010000045.1"/>
</dbReference>
<keyword evidence="3" id="KW-1185">Reference proteome</keyword>
<evidence type="ECO:0000313" key="2">
    <source>
        <dbReference type="EMBL" id="MED1205963.1"/>
    </source>
</evidence>
<sequence>MELKRKEKELGSFIGRLLREHYGKGPGSVFATISHPYIAVYIRDFMSPIENKLLSTEQGKHVQKIRDMMMPTITEEIKTYIKLNIDMEISDFYYDWNLDSHSGMLLGIAADLNEKNGSEYPGQAGVDHEIYELSREAEKAPRSIFSQLLNSRTLVITRDKILIAVEKELIHLGFHEALRLSKRNLEKRLLQKHKDQIETCLHAEVENSFVAWNFEKDKSVILLILKPNTDWQ</sequence>
<reference evidence="2 3" key="1">
    <citation type="submission" date="2023-03" db="EMBL/GenBank/DDBJ databases">
        <title>Bacillus Genome Sequencing.</title>
        <authorList>
            <person name="Dunlap C."/>
        </authorList>
    </citation>
    <scope>NUCLEOTIDE SEQUENCE [LARGE SCALE GENOMIC DNA]</scope>
    <source>
        <strain evidence="2 3">B-23453</strain>
    </source>
</reference>
<organism evidence="2 3">
    <name type="scientific">Heyndrickxia acidicola</name>
    <dbReference type="NCBI Taxonomy" id="209389"/>
    <lineage>
        <taxon>Bacteria</taxon>
        <taxon>Bacillati</taxon>
        <taxon>Bacillota</taxon>
        <taxon>Bacilli</taxon>
        <taxon>Bacillales</taxon>
        <taxon>Bacillaceae</taxon>
        <taxon>Heyndrickxia</taxon>
    </lineage>
</organism>
<dbReference type="InterPro" id="IPR018745">
    <property type="entry name" value="MpsC"/>
</dbReference>
<comment type="caution">
    <text evidence="2">The sequence shown here is derived from an EMBL/GenBank/DDBJ whole genome shotgun (WGS) entry which is preliminary data.</text>
</comment>